<sequence>MSDQATNDPIRAQRACYFCHKRKIKCNRETPECSACKRHQRVCSYKNNTLDLISDQNTTSSTAITVEEPPALQPGQSPRDRTSVACRFLDHEVFQRSKARLSILPVPNFIPSYVRPFMGDNTGLQRIATRYYQCVHPWLPIISKRKVYDQLLNPLSPLRTDAVFLCLCMDLFSPLQNDNPWTPLYSTIRRLFTEMQVAGILSMETLQGCILLAVYEIGHAMYPAVQVSIGLCLKYSLALGIGWTSSVDGPISDTPWVEAEERRRTWWAIFMLERIANLGNPRQELLVSEPALTEQLPCQEKEWDYGGYKNVFSTLSAPPESLGRYANVVQAGYLLGRVLRHDLYMSIDIELRKEEVSQLEKTLHALISYSESNAGTTYSIICYQTAISFCALLTLYAPYLSHEEPNLRERANAVSNDAASFALAVAEEYMETESVDLTHGDIPPFVLHWFYLAGVRFIITSQLRGLGVIETALEKLNAKWKSAGIYLELLAARRIMDSIPT</sequence>
<dbReference type="SMART" id="SM00066">
    <property type="entry name" value="GAL4"/>
    <property type="match status" value="1"/>
</dbReference>
<dbReference type="GO" id="GO:0003677">
    <property type="term" value="F:DNA binding"/>
    <property type="evidence" value="ECO:0007669"/>
    <property type="project" value="UniProtKB-KW"/>
</dbReference>
<keyword evidence="5" id="KW-0804">Transcription</keyword>
<organism evidence="8 9">
    <name type="scientific">Penicillium roqueforti (strain FM164)</name>
    <dbReference type="NCBI Taxonomy" id="1365484"/>
    <lineage>
        <taxon>Eukaryota</taxon>
        <taxon>Fungi</taxon>
        <taxon>Dikarya</taxon>
        <taxon>Ascomycota</taxon>
        <taxon>Pezizomycotina</taxon>
        <taxon>Eurotiomycetes</taxon>
        <taxon>Eurotiomycetidae</taxon>
        <taxon>Eurotiales</taxon>
        <taxon>Aspergillaceae</taxon>
        <taxon>Penicillium</taxon>
    </lineage>
</organism>
<dbReference type="GO" id="GO:0008270">
    <property type="term" value="F:zinc ion binding"/>
    <property type="evidence" value="ECO:0007669"/>
    <property type="project" value="InterPro"/>
</dbReference>
<dbReference type="InterPro" id="IPR007219">
    <property type="entry name" value="XnlR_reg_dom"/>
</dbReference>
<dbReference type="AlphaFoldDB" id="W6QTL4"/>
<evidence type="ECO:0000256" key="1">
    <source>
        <dbReference type="ARBA" id="ARBA00004123"/>
    </source>
</evidence>
<evidence type="ECO:0000313" key="9">
    <source>
        <dbReference type="Proteomes" id="UP000030686"/>
    </source>
</evidence>
<evidence type="ECO:0000256" key="3">
    <source>
        <dbReference type="ARBA" id="ARBA00023015"/>
    </source>
</evidence>
<dbReference type="PROSITE" id="PS00463">
    <property type="entry name" value="ZN2_CY6_FUNGAL_1"/>
    <property type="match status" value="1"/>
</dbReference>
<keyword evidence="6" id="KW-0539">Nucleus</keyword>
<dbReference type="Proteomes" id="UP000030686">
    <property type="component" value="Unassembled WGS sequence"/>
</dbReference>
<dbReference type="InterPro" id="IPR050815">
    <property type="entry name" value="TF_fung"/>
</dbReference>
<evidence type="ECO:0000259" key="7">
    <source>
        <dbReference type="PROSITE" id="PS50048"/>
    </source>
</evidence>
<evidence type="ECO:0000313" key="8">
    <source>
        <dbReference type="EMBL" id="CDM37494.1"/>
    </source>
</evidence>
<keyword evidence="9" id="KW-1185">Reference proteome</keyword>
<dbReference type="OrthoDB" id="270167at2759"/>
<dbReference type="PANTHER" id="PTHR47338:SF20">
    <property type="entry name" value="ZN(II)2CYS6 TRANSCRIPTION FACTOR (EUROFUNG)"/>
    <property type="match status" value="1"/>
</dbReference>
<dbReference type="PANTHER" id="PTHR47338">
    <property type="entry name" value="ZN(II)2CYS6 TRANSCRIPTION FACTOR (EUROFUNG)-RELATED"/>
    <property type="match status" value="1"/>
</dbReference>
<dbReference type="Pfam" id="PF04082">
    <property type="entry name" value="Fungal_trans"/>
    <property type="match status" value="1"/>
</dbReference>
<proteinExistence type="predicted"/>
<comment type="subcellular location">
    <subcellularLocation>
        <location evidence="1">Nucleus</location>
    </subcellularLocation>
</comment>
<dbReference type="CDD" id="cd00067">
    <property type="entry name" value="GAL4"/>
    <property type="match status" value="1"/>
</dbReference>
<keyword evidence="3" id="KW-0805">Transcription regulation</keyword>
<evidence type="ECO:0000256" key="5">
    <source>
        <dbReference type="ARBA" id="ARBA00023163"/>
    </source>
</evidence>
<dbReference type="GO" id="GO:0005634">
    <property type="term" value="C:nucleus"/>
    <property type="evidence" value="ECO:0007669"/>
    <property type="project" value="UniProtKB-SubCell"/>
</dbReference>
<dbReference type="STRING" id="1365484.W6QTL4"/>
<dbReference type="GO" id="GO:0000981">
    <property type="term" value="F:DNA-binding transcription factor activity, RNA polymerase II-specific"/>
    <property type="evidence" value="ECO:0007669"/>
    <property type="project" value="InterPro"/>
</dbReference>
<dbReference type="InterPro" id="IPR036864">
    <property type="entry name" value="Zn2-C6_fun-type_DNA-bd_sf"/>
</dbReference>
<feature type="domain" description="Zn(2)-C6 fungal-type" evidence="7">
    <location>
        <begin position="15"/>
        <end position="45"/>
    </location>
</feature>
<evidence type="ECO:0000256" key="2">
    <source>
        <dbReference type="ARBA" id="ARBA00022723"/>
    </source>
</evidence>
<protein>
    <submittedName>
        <fullName evidence="8">Zn(2)-C6 fungal-type DNA-binding domain</fullName>
    </submittedName>
</protein>
<dbReference type="EMBL" id="HG792020">
    <property type="protein sequence ID" value="CDM37494.1"/>
    <property type="molecule type" value="Genomic_DNA"/>
</dbReference>
<dbReference type="InterPro" id="IPR001138">
    <property type="entry name" value="Zn2Cys6_DnaBD"/>
</dbReference>
<evidence type="ECO:0000256" key="4">
    <source>
        <dbReference type="ARBA" id="ARBA00023125"/>
    </source>
</evidence>
<name>W6QTL4_PENRF</name>
<evidence type="ECO:0000256" key="6">
    <source>
        <dbReference type="ARBA" id="ARBA00023242"/>
    </source>
</evidence>
<dbReference type="OMA" id="FAYRICG"/>
<dbReference type="Pfam" id="PF00172">
    <property type="entry name" value="Zn_clus"/>
    <property type="match status" value="1"/>
</dbReference>
<keyword evidence="4 8" id="KW-0238">DNA-binding</keyword>
<dbReference type="GO" id="GO:0006351">
    <property type="term" value="P:DNA-templated transcription"/>
    <property type="evidence" value="ECO:0007669"/>
    <property type="project" value="InterPro"/>
</dbReference>
<dbReference type="CDD" id="cd12148">
    <property type="entry name" value="fungal_TF_MHR"/>
    <property type="match status" value="1"/>
</dbReference>
<dbReference type="PROSITE" id="PS50048">
    <property type="entry name" value="ZN2_CY6_FUNGAL_2"/>
    <property type="match status" value="1"/>
</dbReference>
<dbReference type="Gene3D" id="4.10.240.10">
    <property type="entry name" value="Zn(2)-C6 fungal-type DNA-binding domain"/>
    <property type="match status" value="1"/>
</dbReference>
<reference evidence="8" key="1">
    <citation type="journal article" date="2014" name="Nat. Commun.">
        <title>Multiple recent horizontal transfers of a large genomic region in cheese making fungi.</title>
        <authorList>
            <person name="Cheeseman K."/>
            <person name="Ropars J."/>
            <person name="Renault P."/>
            <person name="Dupont J."/>
            <person name="Gouzy J."/>
            <person name="Branca A."/>
            <person name="Abraham A.L."/>
            <person name="Ceppi M."/>
            <person name="Conseiller E."/>
            <person name="Debuchy R."/>
            <person name="Malagnac F."/>
            <person name="Goarin A."/>
            <person name="Silar P."/>
            <person name="Lacoste S."/>
            <person name="Sallet E."/>
            <person name="Bensimon A."/>
            <person name="Giraud T."/>
            <person name="Brygoo Y."/>
        </authorList>
    </citation>
    <scope>NUCLEOTIDE SEQUENCE [LARGE SCALE GENOMIC DNA]</scope>
    <source>
        <strain evidence="8">FM164</strain>
    </source>
</reference>
<keyword evidence="2" id="KW-0479">Metal-binding</keyword>
<accession>W6QTL4</accession>
<dbReference type="SUPFAM" id="SSF57701">
    <property type="entry name" value="Zn2/Cys6 DNA-binding domain"/>
    <property type="match status" value="1"/>
</dbReference>
<gene>
    <name evidence="8" type="ORF">PROQFM164_S06g000456</name>
</gene>